<dbReference type="PANTHER" id="PTHR24221:SF654">
    <property type="entry name" value="ATP-BINDING CASSETTE SUB-FAMILY B MEMBER 6"/>
    <property type="match status" value="1"/>
</dbReference>
<keyword evidence="9" id="KW-0067">ATP-binding</keyword>
<dbReference type="PANTHER" id="PTHR24221">
    <property type="entry name" value="ATP-BINDING CASSETTE SUB-FAMILY B"/>
    <property type="match status" value="1"/>
</dbReference>
<dbReference type="InterPro" id="IPR039421">
    <property type="entry name" value="Type_1_exporter"/>
</dbReference>
<keyword evidence="10" id="KW-1185">Reference proteome</keyword>
<keyword evidence="4 6" id="KW-0472">Membrane</keyword>
<feature type="region of interest" description="Disordered" evidence="5">
    <location>
        <begin position="1"/>
        <end position="26"/>
    </location>
</feature>
<protein>
    <submittedName>
        <fullName evidence="9">ABC transporter ATP-binding protein</fullName>
    </submittedName>
</protein>
<evidence type="ECO:0000256" key="4">
    <source>
        <dbReference type="ARBA" id="ARBA00023136"/>
    </source>
</evidence>
<reference evidence="9 10" key="1">
    <citation type="submission" date="2023-08" db="EMBL/GenBank/DDBJ databases">
        <title>Phytohabitans sansha sp. nov., isolated from marine sediment.</title>
        <authorList>
            <person name="Zhao Y."/>
            <person name="Yi K."/>
        </authorList>
    </citation>
    <scope>NUCLEOTIDE SEQUENCE [LARGE SCALE GENOMIC DNA]</scope>
    <source>
        <strain evidence="9 10">ZYX-F-186</strain>
    </source>
</reference>
<comment type="subcellular location">
    <subcellularLocation>
        <location evidence="1">Cell membrane</location>
        <topology evidence="1">Multi-pass membrane protein</topology>
    </subcellularLocation>
</comment>
<accession>A0ABU0ZGL8</accession>
<feature type="transmembrane region" description="Helical" evidence="6">
    <location>
        <begin position="428"/>
        <end position="450"/>
    </location>
</feature>
<feature type="transmembrane region" description="Helical" evidence="6">
    <location>
        <begin position="164"/>
        <end position="190"/>
    </location>
</feature>
<feature type="transmembrane region" description="Helical" evidence="6">
    <location>
        <begin position="287"/>
        <end position="305"/>
    </location>
</feature>
<evidence type="ECO:0000256" key="5">
    <source>
        <dbReference type="SAM" id="MobiDB-lite"/>
    </source>
</evidence>
<dbReference type="SUPFAM" id="SSF90123">
    <property type="entry name" value="ABC transporter transmembrane region"/>
    <property type="match status" value="1"/>
</dbReference>
<evidence type="ECO:0000259" key="7">
    <source>
        <dbReference type="PROSITE" id="PS50893"/>
    </source>
</evidence>
<gene>
    <name evidence="9" type="ORF">RB614_16650</name>
</gene>
<evidence type="ECO:0000256" key="6">
    <source>
        <dbReference type="SAM" id="Phobius"/>
    </source>
</evidence>
<organism evidence="9 10">
    <name type="scientific">Phytohabitans maris</name>
    <dbReference type="NCBI Taxonomy" id="3071409"/>
    <lineage>
        <taxon>Bacteria</taxon>
        <taxon>Bacillati</taxon>
        <taxon>Actinomycetota</taxon>
        <taxon>Actinomycetes</taxon>
        <taxon>Micromonosporales</taxon>
        <taxon>Micromonosporaceae</taxon>
    </lineage>
</organism>
<feature type="transmembrane region" description="Helical" evidence="6">
    <location>
        <begin position="395"/>
        <end position="416"/>
    </location>
</feature>
<keyword evidence="3 6" id="KW-1133">Transmembrane helix</keyword>
<keyword evidence="2 6" id="KW-0812">Transmembrane</keyword>
<evidence type="ECO:0000313" key="10">
    <source>
        <dbReference type="Proteomes" id="UP001230908"/>
    </source>
</evidence>
<feature type="transmembrane region" description="Helical" evidence="6">
    <location>
        <begin position="210"/>
        <end position="230"/>
    </location>
</feature>
<sequence>MTPGHSPDVVDQRRPRGRGQDSPPAAVAARAVAAAMDRGDDARYIAYLTALGLVTSPHPRDQDVGVADMVELARDPDYEAQARATLREFLETAAERRGRPAWLPTTGRRLSGAAVLAAREALRAAGEDAVASAPPAPTRPARAARPPLVDGVRLLCRAVKGEPLTFALVVVGAVVFGLSSAAIAGVLNAVVGGVWQPAVASGHIDPSSAAMTAVTALGVFAARAGGLFVHRVAVRTMRVRLQATHQRALLDRFLSLPVTWHQRQSPKHLVATTDVATKAAWRPLAPLPLAVGGLVLLVAAAAGLWLLDWLFALIGVGLLVTLIAVNVVFLRRVGPHVRLAKTLRDRVFEITQQTFAAPGPGVRSGSPTRDVVPTFTATSEQLREVMIRVRRLRGAFLPVLDALPAIGALAALAASLGRPPSADNTADLVSAVFLFTSLSWPILAVGSVLAEVPRGVKGWERVRRIFDVRGDMTYGPGAIQAGAATVRFEDVHFAPRKGMLLRSVSLDVQAGSLAVVVGPSAAAASAIGRLAARLVDPERGVVAVSGLDIRAASRDSISSRIAYVPRTSGPPSGSLRDYLAAGRPDAREEALWRALRLVTRAVDLRLPDGLHTDIRSPLLEHLGYPLALARAMVSRPGLLVLELPTEGYWSGALAEIRATKETTLVVVAGPPPLLRTADTVVYVRASGEVTAGTHRSLITDEPSYAEMFRRTPSATPGRPRPTRRATATRAALSPVSAWPITRHGPVEELEAAASYMWSPDHTANATSIGAKAGT</sequence>
<comment type="caution">
    <text evidence="9">The sequence shown here is derived from an EMBL/GenBank/DDBJ whole genome shotgun (WGS) entry which is preliminary data.</text>
</comment>
<dbReference type="Gene3D" id="3.40.50.300">
    <property type="entry name" value="P-loop containing nucleotide triphosphate hydrolases"/>
    <property type="match status" value="1"/>
</dbReference>
<dbReference type="InterPro" id="IPR036640">
    <property type="entry name" value="ABC1_TM_sf"/>
</dbReference>
<dbReference type="RefSeq" id="WP_308713416.1">
    <property type="nucleotide sequence ID" value="NZ_JAVHUY010000014.1"/>
</dbReference>
<name>A0ABU0ZGL8_9ACTN</name>
<dbReference type="PROSITE" id="PS50929">
    <property type="entry name" value="ABC_TM1F"/>
    <property type="match status" value="1"/>
</dbReference>
<dbReference type="SUPFAM" id="SSF52540">
    <property type="entry name" value="P-loop containing nucleoside triphosphate hydrolases"/>
    <property type="match status" value="1"/>
</dbReference>
<dbReference type="GO" id="GO:0005524">
    <property type="term" value="F:ATP binding"/>
    <property type="evidence" value="ECO:0007669"/>
    <property type="project" value="UniProtKB-KW"/>
</dbReference>
<evidence type="ECO:0000259" key="8">
    <source>
        <dbReference type="PROSITE" id="PS50929"/>
    </source>
</evidence>
<evidence type="ECO:0000256" key="2">
    <source>
        <dbReference type="ARBA" id="ARBA00022692"/>
    </source>
</evidence>
<feature type="region of interest" description="Disordered" evidence="5">
    <location>
        <begin position="710"/>
        <end position="731"/>
    </location>
</feature>
<evidence type="ECO:0000313" key="9">
    <source>
        <dbReference type="EMBL" id="MDQ7906143.1"/>
    </source>
</evidence>
<feature type="domain" description="ABC transporter" evidence="7">
    <location>
        <begin position="486"/>
        <end position="710"/>
    </location>
</feature>
<feature type="transmembrane region" description="Helical" evidence="6">
    <location>
        <begin position="311"/>
        <end position="330"/>
    </location>
</feature>
<feature type="domain" description="ABC transmembrane type-1" evidence="8">
    <location>
        <begin position="167"/>
        <end position="454"/>
    </location>
</feature>
<proteinExistence type="predicted"/>
<dbReference type="PROSITE" id="PS50893">
    <property type="entry name" value="ABC_TRANSPORTER_2"/>
    <property type="match status" value="1"/>
</dbReference>
<evidence type="ECO:0000256" key="3">
    <source>
        <dbReference type="ARBA" id="ARBA00022989"/>
    </source>
</evidence>
<dbReference type="Gene3D" id="1.20.1560.10">
    <property type="entry name" value="ABC transporter type 1, transmembrane domain"/>
    <property type="match status" value="1"/>
</dbReference>
<dbReference type="InterPro" id="IPR027417">
    <property type="entry name" value="P-loop_NTPase"/>
</dbReference>
<keyword evidence="9" id="KW-0547">Nucleotide-binding</keyword>
<dbReference type="EMBL" id="JAVHUY010000014">
    <property type="protein sequence ID" value="MDQ7906143.1"/>
    <property type="molecule type" value="Genomic_DNA"/>
</dbReference>
<dbReference type="Proteomes" id="UP001230908">
    <property type="component" value="Unassembled WGS sequence"/>
</dbReference>
<dbReference type="InterPro" id="IPR003439">
    <property type="entry name" value="ABC_transporter-like_ATP-bd"/>
</dbReference>
<evidence type="ECO:0000256" key="1">
    <source>
        <dbReference type="ARBA" id="ARBA00004651"/>
    </source>
</evidence>
<dbReference type="InterPro" id="IPR011527">
    <property type="entry name" value="ABC1_TM_dom"/>
</dbReference>